<gene>
    <name evidence="3" type="ORF">OCGS_1223</name>
</gene>
<dbReference type="STRING" id="1231392.OCGS_1223"/>
<dbReference type="OrthoDB" id="58662at2"/>
<proteinExistence type="predicted"/>
<accession>K2I5X0</accession>
<dbReference type="AlphaFoldDB" id="K2I5X0"/>
<dbReference type="SUPFAM" id="SSF69318">
    <property type="entry name" value="Integrin alpha N-terminal domain"/>
    <property type="match status" value="1"/>
</dbReference>
<dbReference type="InterPro" id="IPR028994">
    <property type="entry name" value="Integrin_alpha_N"/>
</dbReference>
<dbReference type="PATRIC" id="fig|1231392.3.peg.1228"/>
<protein>
    <recommendedName>
        <fullName evidence="5">FG-GAP repeat domain protein</fullName>
    </recommendedName>
</protein>
<evidence type="ECO:0000256" key="1">
    <source>
        <dbReference type="ARBA" id="ARBA00022729"/>
    </source>
</evidence>
<keyword evidence="4" id="KW-1185">Reference proteome</keyword>
<keyword evidence="1 2" id="KW-0732">Signal</keyword>
<feature type="chain" id="PRO_5003858500" description="FG-GAP repeat domain protein" evidence="2">
    <location>
        <begin position="18"/>
        <end position="230"/>
    </location>
</feature>
<evidence type="ECO:0008006" key="5">
    <source>
        <dbReference type="Google" id="ProtNLM"/>
    </source>
</evidence>
<dbReference type="Proteomes" id="UP000006765">
    <property type="component" value="Unassembled WGS sequence"/>
</dbReference>
<sequence>MRLAAALLLALTAPAGADIADARYAGPTDRYPHDVLGGLPRHDTLTVTTAGGRRLSARRPDAIVFEDTAPRLADLDGDGAAEVVVVESHRDLGSRLAIWGLRDGQLTQLGATPFIGRRFRWLAPVGAADLDGDGTVELAYVDRPHLARTLRVWRWRDGALVPVAALPGVTNHRVGDRTILGGIRTCGASPQMIVASADWSRLLAVTLTDGALTARDIGPIGDAASAMACR</sequence>
<evidence type="ECO:0000256" key="2">
    <source>
        <dbReference type="SAM" id="SignalP"/>
    </source>
</evidence>
<name>K2I5X0_9RHOB</name>
<organism evidence="3 4">
    <name type="scientific">Oceaniovalibus guishaninsula JLT2003</name>
    <dbReference type="NCBI Taxonomy" id="1231392"/>
    <lineage>
        <taxon>Bacteria</taxon>
        <taxon>Pseudomonadati</taxon>
        <taxon>Pseudomonadota</taxon>
        <taxon>Alphaproteobacteria</taxon>
        <taxon>Rhodobacterales</taxon>
        <taxon>Roseobacteraceae</taxon>
        <taxon>Oceaniovalibus</taxon>
    </lineage>
</organism>
<evidence type="ECO:0000313" key="3">
    <source>
        <dbReference type="EMBL" id="EKE44385.1"/>
    </source>
</evidence>
<dbReference type="EMBL" id="AMGO01000021">
    <property type="protein sequence ID" value="EKE44385.1"/>
    <property type="molecule type" value="Genomic_DNA"/>
</dbReference>
<dbReference type="Pfam" id="PF13517">
    <property type="entry name" value="FG-GAP_3"/>
    <property type="match status" value="1"/>
</dbReference>
<dbReference type="RefSeq" id="WP_007426375.1">
    <property type="nucleotide sequence ID" value="NZ_AMGO01000021.1"/>
</dbReference>
<dbReference type="InterPro" id="IPR013517">
    <property type="entry name" value="FG-GAP"/>
</dbReference>
<comment type="caution">
    <text evidence="3">The sequence shown here is derived from an EMBL/GenBank/DDBJ whole genome shotgun (WGS) entry which is preliminary data.</text>
</comment>
<evidence type="ECO:0000313" key="4">
    <source>
        <dbReference type="Proteomes" id="UP000006765"/>
    </source>
</evidence>
<reference evidence="3 4" key="1">
    <citation type="journal article" date="2012" name="J. Bacteriol.">
        <title>Draft Genome Sequence of Oceaniovalibus guishaninsula JLT2003T.</title>
        <authorList>
            <person name="Tang K."/>
            <person name="Liu K."/>
            <person name="Jiao N."/>
        </authorList>
    </citation>
    <scope>NUCLEOTIDE SEQUENCE [LARGE SCALE GENOMIC DNA]</scope>
    <source>
        <strain evidence="3 4">JLT2003</strain>
    </source>
</reference>
<dbReference type="eggNOG" id="ENOG502ZC7S">
    <property type="taxonomic scope" value="Bacteria"/>
</dbReference>
<feature type="signal peptide" evidence="2">
    <location>
        <begin position="1"/>
        <end position="17"/>
    </location>
</feature>